<feature type="region of interest" description="Disordered" evidence="1">
    <location>
        <begin position="1"/>
        <end position="47"/>
    </location>
</feature>
<protein>
    <submittedName>
        <fullName evidence="2">Uncharacterized protein</fullName>
    </submittedName>
</protein>
<evidence type="ECO:0000313" key="3">
    <source>
        <dbReference type="Proteomes" id="UP000663583"/>
    </source>
</evidence>
<sequence>MSRRHDDDAASSTADDTESKDDDTVAPEVGEGPFSPLTGHPHPPIGN</sequence>
<evidence type="ECO:0000256" key="1">
    <source>
        <dbReference type="SAM" id="MobiDB-lite"/>
    </source>
</evidence>
<dbReference type="AlphaFoldDB" id="A0AAX1J6W9"/>
<dbReference type="EMBL" id="CP065047">
    <property type="protein sequence ID" value="QPI36188.1"/>
    <property type="molecule type" value="Genomic_DNA"/>
</dbReference>
<reference evidence="2" key="1">
    <citation type="submission" date="2020-11" db="EMBL/GenBank/DDBJ databases">
        <title>Intraspecies plasmid and genomic variation of Mycobacterium kubicae revealed by the complete genome sequences of two clinical isolates.</title>
        <authorList>
            <person name="Hendrix J.R."/>
            <person name="Epperson L.E."/>
            <person name="Honda J.R."/>
            <person name="Strong M."/>
        </authorList>
    </citation>
    <scope>NUCLEOTIDE SEQUENCE</scope>
    <source>
        <strain evidence="2">JCM 13573</strain>
    </source>
</reference>
<proteinExistence type="predicted"/>
<gene>
    <name evidence="2" type="ORF">I2456_16725</name>
</gene>
<feature type="compositionally biased region" description="Acidic residues" evidence="1">
    <location>
        <begin position="15"/>
        <end position="25"/>
    </location>
</feature>
<organism evidence="2 3">
    <name type="scientific">Mycobacterium kubicae</name>
    <dbReference type="NCBI Taxonomy" id="120959"/>
    <lineage>
        <taxon>Bacteria</taxon>
        <taxon>Bacillati</taxon>
        <taxon>Actinomycetota</taxon>
        <taxon>Actinomycetes</taxon>
        <taxon>Mycobacteriales</taxon>
        <taxon>Mycobacteriaceae</taxon>
        <taxon>Mycobacterium</taxon>
        <taxon>Mycobacterium simiae complex</taxon>
    </lineage>
</organism>
<dbReference type="KEGG" id="mku:I2456_16725"/>
<accession>A0AAX1J6W9</accession>
<name>A0AAX1J6W9_9MYCO</name>
<evidence type="ECO:0000313" key="2">
    <source>
        <dbReference type="EMBL" id="QPI36188.1"/>
    </source>
</evidence>
<dbReference type="Proteomes" id="UP000663583">
    <property type="component" value="Chromosome"/>
</dbReference>
<dbReference type="RefSeq" id="WP_163703938.1">
    <property type="nucleotide sequence ID" value="NZ_BLKU01000005.1"/>
</dbReference>